<dbReference type="Proteomes" id="UP000591948">
    <property type="component" value="Unassembled WGS sequence"/>
</dbReference>
<dbReference type="GO" id="GO:0016787">
    <property type="term" value="F:hydrolase activity"/>
    <property type="evidence" value="ECO:0007669"/>
    <property type="project" value="UniProtKB-KW"/>
</dbReference>
<sequence>MAIDSQVVKARLRRLEKCLKKLTALAATKYEDFAADENLQDRAERNFQIAIECCLDIGTHIIAALNLGDILAYADVFRILGEKEILPRDFAEKIEKMAGFRNVLVHDYLEIDTKKVHHYLQQVDDFRKFAGHVLDFLEKRGEI</sequence>
<dbReference type="InterPro" id="IPR052379">
    <property type="entry name" value="Type_VII_TA_RNase"/>
</dbReference>
<keyword evidence="2" id="KW-1185">Reference proteome</keyword>
<evidence type="ECO:0000313" key="2">
    <source>
        <dbReference type="Proteomes" id="UP000591948"/>
    </source>
</evidence>
<dbReference type="GO" id="GO:0110001">
    <property type="term" value="C:toxin-antitoxin complex"/>
    <property type="evidence" value="ECO:0007669"/>
    <property type="project" value="InterPro"/>
</dbReference>
<evidence type="ECO:0000313" key="1">
    <source>
        <dbReference type="EMBL" id="GFP27963.1"/>
    </source>
</evidence>
<dbReference type="Gene3D" id="1.20.120.580">
    <property type="entry name" value="bsu32300-like"/>
    <property type="match status" value="1"/>
</dbReference>
<dbReference type="InterPro" id="IPR008201">
    <property type="entry name" value="HepT-like"/>
</dbReference>
<accession>A0A6V8P6K9</accession>
<name>A0A6V8P6K9_9ACTN</name>
<protein>
    <submittedName>
        <fullName evidence="1">Uncharacterized protein</fullName>
    </submittedName>
</protein>
<comment type="caution">
    <text evidence="1">The sequence shown here is derived from an EMBL/GenBank/DDBJ whole genome shotgun (WGS) entry which is preliminary data.</text>
</comment>
<dbReference type="PANTHER" id="PTHR33397:SF5">
    <property type="entry name" value="RNASE YUTE-RELATED"/>
    <property type="match status" value="1"/>
</dbReference>
<gene>
    <name evidence="1" type="ORF">HKBW3S33_01374</name>
</gene>
<dbReference type="PANTHER" id="PTHR33397">
    <property type="entry name" value="UPF0331 PROTEIN YUTE"/>
    <property type="match status" value="1"/>
</dbReference>
<dbReference type="GO" id="GO:0004540">
    <property type="term" value="F:RNA nuclease activity"/>
    <property type="evidence" value="ECO:0007669"/>
    <property type="project" value="InterPro"/>
</dbReference>
<dbReference type="InterPro" id="IPR037038">
    <property type="entry name" value="HepT-like_sf"/>
</dbReference>
<reference evidence="1 2" key="1">
    <citation type="journal article" date="2020" name="Front. Microbiol.">
        <title>Single-cell genomics of novel Actinobacteria with the Wood-Ljungdahl pathway discovered in a serpentinizing system.</title>
        <authorList>
            <person name="Merino N."/>
            <person name="Kawai M."/>
            <person name="Boyd E.S."/>
            <person name="Colman D.R."/>
            <person name="McGlynn S.E."/>
            <person name="Nealson K.H."/>
            <person name="Kurokawa K."/>
            <person name="Hongoh Y."/>
        </authorList>
    </citation>
    <scope>NUCLEOTIDE SEQUENCE [LARGE SCALE GENOMIC DNA]</scope>
    <source>
        <strain evidence="1 2">S33</strain>
    </source>
</reference>
<dbReference type="Pfam" id="PF01934">
    <property type="entry name" value="HepT-like"/>
    <property type="match status" value="1"/>
</dbReference>
<proteinExistence type="predicted"/>
<organism evidence="1 2">
    <name type="scientific">Candidatus Hakubella thermalkaliphila</name>
    <dbReference type="NCBI Taxonomy" id="2754717"/>
    <lineage>
        <taxon>Bacteria</taxon>
        <taxon>Bacillati</taxon>
        <taxon>Actinomycetota</taxon>
        <taxon>Actinomycetota incertae sedis</taxon>
        <taxon>Candidatus Hakubellales</taxon>
        <taxon>Candidatus Hakubellaceae</taxon>
        <taxon>Candidatus Hakubella</taxon>
    </lineage>
</organism>
<dbReference type="NCBIfam" id="NF047751">
    <property type="entry name" value="HepT_toxin"/>
    <property type="match status" value="1"/>
</dbReference>
<dbReference type="EMBL" id="BLRY01000091">
    <property type="protein sequence ID" value="GFP27963.1"/>
    <property type="molecule type" value="Genomic_DNA"/>
</dbReference>